<sequence length="118" mass="13419">MRKANTMDELYLRIVKIIEEELQQPAKSYSSGKFTGVGWLFPANVKDGEGSPLISVKQYEKTVNLYLFLFENGQSIISQYESVFKKSNIGKSCIRLKALTPEKEAALRELAQKAKERI</sequence>
<comment type="caution">
    <text evidence="1">The sequence shown here is derived from an EMBL/GenBank/DDBJ whole genome shotgun (WGS) entry which is preliminary data.</text>
</comment>
<keyword evidence="2" id="KW-1185">Reference proteome</keyword>
<name>A0ABU3EUF2_9ENTE</name>
<evidence type="ECO:0008006" key="3">
    <source>
        <dbReference type="Google" id="ProtNLM"/>
    </source>
</evidence>
<reference evidence="1 2" key="1">
    <citation type="submission" date="2023-03" db="EMBL/GenBank/DDBJ databases">
        <authorList>
            <person name="Shen W."/>
            <person name="Cai J."/>
        </authorList>
    </citation>
    <scope>NUCLEOTIDE SEQUENCE [LARGE SCALE GENOMIC DNA]</scope>
    <source>
        <strain evidence="1 2">D6-4</strain>
    </source>
</reference>
<proteinExistence type="predicted"/>
<organism evidence="1 2">
    <name type="scientific">Enterococcus hulanensis</name>
    <dbReference type="NCBI Taxonomy" id="2559929"/>
    <lineage>
        <taxon>Bacteria</taxon>
        <taxon>Bacillati</taxon>
        <taxon>Bacillota</taxon>
        <taxon>Bacilli</taxon>
        <taxon>Lactobacillales</taxon>
        <taxon>Enterococcaceae</taxon>
        <taxon>Enterococcus</taxon>
    </lineage>
</organism>
<evidence type="ECO:0000313" key="2">
    <source>
        <dbReference type="Proteomes" id="UP001252875"/>
    </source>
</evidence>
<dbReference type="Proteomes" id="UP001252875">
    <property type="component" value="Unassembled WGS sequence"/>
</dbReference>
<dbReference type="RefSeq" id="WP_311821215.1">
    <property type="nucleotide sequence ID" value="NZ_JARPYF010000001.1"/>
</dbReference>
<evidence type="ECO:0000313" key="1">
    <source>
        <dbReference type="EMBL" id="MDT2598492.1"/>
    </source>
</evidence>
<accession>A0ABU3EUF2</accession>
<gene>
    <name evidence="1" type="ORF">P7D85_01825</name>
</gene>
<dbReference type="EMBL" id="JARPYI010000001">
    <property type="protein sequence ID" value="MDT2598492.1"/>
    <property type="molecule type" value="Genomic_DNA"/>
</dbReference>
<protein>
    <recommendedName>
        <fullName evidence="3">DUF1801 domain-containing protein</fullName>
    </recommendedName>
</protein>